<dbReference type="SUPFAM" id="SSF46785">
    <property type="entry name" value="Winged helix' DNA-binding domain"/>
    <property type="match status" value="1"/>
</dbReference>
<accession>A0A1H5XG96</accession>
<evidence type="ECO:0000313" key="1">
    <source>
        <dbReference type="EMBL" id="SEG10729.1"/>
    </source>
</evidence>
<dbReference type="NCBIfam" id="TIGR00738">
    <property type="entry name" value="rrf2_super"/>
    <property type="match status" value="1"/>
</dbReference>
<dbReference type="GO" id="GO:0005829">
    <property type="term" value="C:cytosol"/>
    <property type="evidence" value="ECO:0007669"/>
    <property type="project" value="TreeGrafter"/>
</dbReference>
<organism evidence="1 2">
    <name type="scientific">Actinacidiphila yanglinensis</name>
    <dbReference type="NCBI Taxonomy" id="310779"/>
    <lineage>
        <taxon>Bacteria</taxon>
        <taxon>Bacillati</taxon>
        <taxon>Actinomycetota</taxon>
        <taxon>Actinomycetes</taxon>
        <taxon>Kitasatosporales</taxon>
        <taxon>Streptomycetaceae</taxon>
        <taxon>Actinacidiphila</taxon>
    </lineage>
</organism>
<dbReference type="PROSITE" id="PS01332">
    <property type="entry name" value="HTH_RRF2_1"/>
    <property type="match status" value="1"/>
</dbReference>
<dbReference type="InterPro" id="IPR030489">
    <property type="entry name" value="TR_Rrf2-type_CS"/>
</dbReference>
<dbReference type="PANTHER" id="PTHR33221:SF13">
    <property type="entry name" value="TRANSCRIPTIONAL REGULATOR-RELATED"/>
    <property type="match status" value="1"/>
</dbReference>
<proteinExistence type="predicted"/>
<sequence length="170" mass="18666">MIGLMEMPQTVEWALHCCWLLAQSDGESPVPRRRIAEFFDLPEPYLAKALKQLVAAGILTSVPGVSGGYRLARPADRITALEVVQAMRSEATMFRCTEIRQQGPVGLTAQQCTRPCGIAKVMHQAELAWRAELARTTIAGLVENAPGVSERRAAKWLGPQSRLRRGTPTT</sequence>
<reference evidence="1 2" key="1">
    <citation type="submission" date="2016-10" db="EMBL/GenBank/DDBJ databases">
        <authorList>
            <person name="de Groot N.N."/>
        </authorList>
    </citation>
    <scope>NUCLEOTIDE SEQUENCE [LARGE SCALE GENOMIC DNA]</scope>
    <source>
        <strain evidence="1 2">CGMCC 4.2023</strain>
    </source>
</reference>
<evidence type="ECO:0000313" key="2">
    <source>
        <dbReference type="Proteomes" id="UP000236754"/>
    </source>
</evidence>
<dbReference type="InterPro" id="IPR036390">
    <property type="entry name" value="WH_DNA-bd_sf"/>
</dbReference>
<dbReference type="PANTHER" id="PTHR33221">
    <property type="entry name" value="WINGED HELIX-TURN-HELIX TRANSCRIPTIONAL REGULATOR, RRF2 FAMILY"/>
    <property type="match status" value="1"/>
</dbReference>
<dbReference type="Proteomes" id="UP000236754">
    <property type="component" value="Unassembled WGS sequence"/>
</dbReference>
<gene>
    <name evidence="1" type="ORF">SAMN05216223_103252</name>
</gene>
<dbReference type="AlphaFoldDB" id="A0A1H5XG96"/>
<dbReference type="InterPro" id="IPR036388">
    <property type="entry name" value="WH-like_DNA-bd_sf"/>
</dbReference>
<dbReference type="PROSITE" id="PS51197">
    <property type="entry name" value="HTH_RRF2_2"/>
    <property type="match status" value="1"/>
</dbReference>
<keyword evidence="2" id="KW-1185">Reference proteome</keyword>
<dbReference type="InterPro" id="IPR000944">
    <property type="entry name" value="Tscrpt_reg_Rrf2"/>
</dbReference>
<dbReference type="GO" id="GO:0003700">
    <property type="term" value="F:DNA-binding transcription factor activity"/>
    <property type="evidence" value="ECO:0007669"/>
    <property type="project" value="TreeGrafter"/>
</dbReference>
<dbReference type="Pfam" id="PF02082">
    <property type="entry name" value="Rrf2"/>
    <property type="match status" value="1"/>
</dbReference>
<dbReference type="Gene3D" id="1.10.10.10">
    <property type="entry name" value="Winged helix-like DNA-binding domain superfamily/Winged helix DNA-binding domain"/>
    <property type="match status" value="1"/>
</dbReference>
<name>A0A1H5XG96_9ACTN</name>
<dbReference type="EMBL" id="FNVU01000003">
    <property type="protein sequence ID" value="SEG10729.1"/>
    <property type="molecule type" value="Genomic_DNA"/>
</dbReference>
<protein>
    <submittedName>
        <fullName evidence="1">Transcriptional regulator, BadM/Rrf2 family</fullName>
    </submittedName>
</protein>